<dbReference type="AlphaFoldDB" id="A0A087TGI8"/>
<dbReference type="GO" id="GO:0046872">
    <property type="term" value="F:metal ion binding"/>
    <property type="evidence" value="ECO:0007669"/>
    <property type="project" value="UniProtKB-KW"/>
</dbReference>
<dbReference type="GO" id="GO:0006508">
    <property type="term" value="P:proteolysis"/>
    <property type="evidence" value="ECO:0007669"/>
    <property type="project" value="InterPro"/>
</dbReference>
<feature type="binding site" evidence="1">
    <location>
        <position position="356"/>
    </location>
    <ligand>
        <name>Zn(2+)</name>
        <dbReference type="ChEBI" id="CHEBI:29105"/>
        <note>catalytic</note>
    </ligand>
</feature>
<name>A0A087TGI8_STEMI</name>
<dbReference type="OrthoDB" id="10035764at2759"/>
<keyword evidence="2" id="KW-0732">Signal</keyword>
<accession>A0A087TGI8</accession>
<protein>
    <submittedName>
        <fullName evidence="4">A disintegrin and metalloproteinase with thrombospondin motifs 7</fullName>
    </submittedName>
</protein>
<dbReference type="GO" id="GO:0007229">
    <property type="term" value="P:integrin-mediated signaling pathway"/>
    <property type="evidence" value="ECO:0007669"/>
    <property type="project" value="UniProtKB-KW"/>
</dbReference>
<dbReference type="Proteomes" id="UP000054359">
    <property type="component" value="Unassembled WGS sequence"/>
</dbReference>
<dbReference type="Pfam" id="PF01421">
    <property type="entry name" value="Reprolysin"/>
    <property type="match status" value="1"/>
</dbReference>
<keyword evidence="1" id="KW-0862">Zinc</keyword>
<dbReference type="PROSITE" id="PS50215">
    <property type="entry name" value="ADAM_MEPRO"/>
    <property type="match status" value="1"/>
</dbReference>
<dbReference type="PANTHER" id="PTHR11905">
    <property type="entry name" value="ADAM A DISINTEGRIN AND METALLOPROTEASE DOMAIN"/>
    <property type="match status" value="1"/>
</dbReference>
<dbReference type="InterPro" id="IPR001590">
    <property type="entry name" value="Peptidase_M12B"/>
</dbReference>
<keyword evidence="1" id="KW-0479">Metal-binding</keyword>
<feature type="domain" description="Peptidase M12B" evidence="3">
    <location>
        <begin position="201"/>
        <end position="414"/>
    </location>
</feature>
<feature type="non-terminal residue" evidence="4">
    <location>
        <position position="414"/>
    </location>
</feature>
<feature type="active site" evidence="1">
    <location>
        <position position="357"/>
    </location>
</feature>
<proteinExistence type="predicted"/>
<dbReference type="GO" id="GO:0004222">
    <property type="term" value="F:metalloendopeptidase activity"/>
    <property type="evidence" value="ECO:0007669"/>
    <property type="project" value="InterPro"/>
</dbReference>
<dbReference type="PANTHER" id="PTHR11905:SF247">
    <property type="entry name" value="PEPTIDASE M12B DOMAIN-CONTAINING PROTEIN"/>
    <property type="match status" value="1"/>
</dbReference>
<sequence>MRWRVAVFCLLVWLQFAKCHPLMNPTIVKHLRNSQDQSEIVYPRLHVTQHKRKRSLSSNSQSMLVLRTSTQTFYIQLEANNHLLQSNETVPSGHDSTDTCHYHGRLLSHIEGTAAVSICGPKNKMSGIIIVGDDAYILRPLDHLKDEENSRNHSVEPHVLFKMEEPLSDYCGVDHKKFRQSAEENETETRRYRRSDTSGRKVIETAVYVDYPLYKKLALQKKQPLKELQDTVLAIVNEVQLIYNYQSLKTKFKIVVVKLEILSEGKEAPDAAEGDIDQYLDNFCSWQSLKNPPASSELHWDHAIMLTGFDLHKVSLKNEKNAKVLGLAWVNGMCRPKHSCTLNEGSSFEAAFVIAHEMGHSLGMLHDGHGNDCDPSAYLMSEKTGPGRITWSTCSNDYLEKFFRKGLGACLEDD</sequence>
<evidence type="ECO:0000313" key="5">
    <source>
        <dbReference type="Proteomes" id="UP000054359"/>
    </source>
</evidence>
<evidence type="ECO:0000313" key="4">
    <source>
        <dbReference type="EMBL" id="KFM64227.1"/>
    </source>
</evidence>
<feature type="binding site" evidence="1">
    <location>
        <position position="366"/>
    </location>
    <ligand>
        <name>Zn(2+)</name>
        <dbReference type="ChEBI" id="CHEBI:29105"/>
        <note>catalytic</note>
    </ligand>
</feature>
<organism evidence="4 5">
    <name type="scientific">Stegodyphus mimosarum</name>
    <name type="common">African social velvet spider</name>
    <dbReference type="NCBI Taxonomy" id="407821"/>
    <lineage>
        <taxon>Eukaryota</taxon>
        <taxon>Metazoa</taxon>
        <taxon>Ecdysozoa</taxon>
        <taxon>Arthropoda</taxon>
        <taxon>Chelicerata</taxon>
        <taxon>Arachnida</taxon>
        <taxon>Araneae</taxon>
        <taxon>Araneomorphae</taxon>
        <taxon>Entelegynae</taxon>
        <taxon>Eresoidea</taxon>
        <taxon>Eresidae</taxon>
        <taxon>Stegodyphus</taxon>
    </lineage>
</organism>
<evidence type="ECO:0000259" key="3">
    <source>
        <dbReference type="PROSITE" id="PS50215"/>
    </source>
</evidence>
<dbReference type="EMBL" id="KK115124">
    <property type="protein sequence ID" value="KFM64227.1"/>
    <property type="molecule type" value="Genomic_DNA"/>
</dbReference>
<comment type="caution">
    <text evidence="1">Lacks conserved residue(s) required for the propagation of feature annotation.</text>
</comment>
<evidence type="ECO:0000256" key="2">
    <source>
        <dbReference type="SAM" id="SignalP"/>
    </source>
</evidence>
<keyword evidence="4" id="KW-0401">Integrin</keyword>
<gene>
    <name evidence="4" type="ORF">X975_08170</name>
</gene>
<dbReference type="Gene3D" id="3.40.390.10">
    <property type="entry name" value="Collagenase (Catalytic Domain)"/>
    <property type="match status" value="1"/>
</dbReference>
<feature type="chain" id="PRO_5001829659" evidence="2">
    <location>
        <begin position="20"/>
        <end position="414"/>
    </location>
</feature>
<keyword evidence="5" id="KW-1185">Reference proteome</keyword>
<reference evidence="4 5" key="1">
    <citation type="submission" date="2013-11" db="EMBL/GenBank/DDBJ databases">
        <title>Genome sequencing of Stegodyphus mimosarum.</title>
        <authorList>
            <person name="Bechsgaard J."/>
        </authorList>
    </citation>
    <scope>NUCLEOTIDE SEQUENCE [LARGE SCALE GENOMIC DNA]</scope>
</reference>
<feature type="binding site" evidence="1">
    <location>
        <position position="360"/>
    </location>
    <ligand>
        <name>Zn(2+)</name>
        <dbReference type="ChEBI" id="CHEBI:29105"/>
        <note>catalytic</note>
    </ligand>
</feature>
<dbReference type="SUPFAM" id="SSF55486">
    <property type="entry name" value="Metalloproteases ('zincins'), catalytic domain"/>
    <property type="match status" value="1"/>
</dbReference>
<dbReference type="STRING" id="407821.A0A087TGI8"/>
<feature type="signal peptide" evidence="2">
    <location>
        <begin position="1"/>
        <end position="19"/>
    </location>
</feature>
<dbReference type="InterPro" id="IPR024079">
    <property type="entry name" value="MetalloPept_cat_dom_sf"/>
</dbReference>
<dbReference type="OMA" id="CKYGVRS"/>
<evidence type="ECO:0000256" key="1">
    <source>
        <dbReference type="PROSITE-ProRule" id="PRU00276"/>
    </source>
</evidence>